<sequence>MILFYGGEGGIRTPGRVAPPLVFKTSALNRALPPLRELIVICYNRIREKLCRSDSKNCQDENHVKCLGV</sequence>
<keyword evidence="2" id="KW-1185">Reference proteome</keyword>
<gene>
    <name evidence="1" type="ordered locus">BN4_10646</name>
</gene>
<dbReference type="HOGENOM" id="CLU_2769103_0_0_7"/>
<accession>M1WUV1</accession>
<evidence type="ECO:0000313" key="2">
    <source>
        <dbReference type="Proteomes" id="UP000011724"/>
    </source>
</evidence>
<dbReference type="EMBL" id="FO203427">
    <property type="protein sequence ID" value="CCH47883.1"/>
    <property type="molecule type" value="Genomic_DNA"/>
</dbReference>
<dbReference type="Proteomes" id="UP000011724">
    <property type="component" value="Chromosome"/>
</dbReference>
<name>M1WUV1_PSEP2</name>
<protein>
    <submittedName>
        <fullName evidence="1">Uncharacterized protein</fullName>
    </submittedName>
</protein>
<dbReference type="AlphaFoldDB" id="M1WUV1"/>
<organism evidence="1 2">
    <name type="scientific">Pseudodesulfovibrio piezophilus (strain DSM 21447 / JCM 15486 / C1TLV30)</name>
    <name type="common">Desulfovibrio piezophilus</name>
    <dbReference type="NCBI Taxonomy" id="1322246"/>
    <lineage>
        <taxon>Bacteria</taxon>
        <taxon>Pseudomonadati</taxon>
        <taxon>Thermodesulfobacteriota</taxon>
        <taxon>Desulfovibrionia</taxon>
        <taxon>Desulfovibrionales</taxon>
        <taxon>Desulfovibrionaceae</taxon>
    </lineage>
</organism>
<proteinExistence type="predicted"/>
<reference evidence="2" key="2">
    <citation type="journal article" date="2013" name="Stand. Genomic Sci.">
        <title>Complete genome sequence of Desulfocapsa sulfexigens, a marine deltaproteobacterium specialized in disproportionating inorganic sulfur compounds.</title>
        <authorList>
            <person name="Finster K.W."/>
            <person name="Kjeldsen K.U."/>
            <person name="Kube M."/>
            <person name="Reinhardt R."/>
            <person name="Mussmann M."/>
            <person name="Amann R."/>
            <person name="Schreiber L."/>
        </authorList>
    </citation>
    <scope>NUCLEOTIDE SEQUENCE [LARGE SCALE GENOMIC DNA]</scope>
    <source>
        <strain evidence="2">DSM 10523 / SB164P1</strain>
    </source>
</reference>
<dbReference type="STRING" id="1322246.BN4_10646"/>
<dbReference type="KEGG" id="dpi:BN4_10646"/>
<reference evidence="1 2" key="1">
    <citation type="journal article" date="2013" name="PLoS ONE">
        <title>The first genomic and proteomic characterization of a deep-sea sulfate reducer: insights into the piezophilic lifestyle of Desulfovibrio piezophilus.</title>
        <authorList>
            <person name="Pradel N."/>
            <person name="Ji B."/>
            <person name="Gimenez G."/>
            <person name="Talla E."/>
            <person name="Lenoble P."/>
            <person name="Garel M."/>
            <person name="Tamburini C."/>
            <person name="Fourquet P."/>
            <person name="Lebrun R."/>
            <person name="Bertin P."/>
            <person name="Denis Y."/>
            <person name="Pophillat M."/>
            <person name="Barbe V."/>
            <person name="Ollivier B."/>
            <person name="Dolla A."/>
        </authorList>
    </citation>
    <scope>NUCLEOTIDE SEQUENCE [LARGE SCALE GENOMIC DNA]</scope>
    <source>
        <strain evidence="2">DSM 10523 / SB164P1</strain>
    </source>
</reference>
<evidence type="ECO:0000313" key="1">
    <source>
        <dbReference type="EMBL" id="CCH47883.1"/>
    </source>
</evidence>